<dbReference type="OrthoDB" id="425602at2759"/>
<dbReference type="InterPro" id="IPR027417">
    <property type="entry name" value="P-loop_NTPase"/>
</dbReference>
<dbReference type="AlphaFoldDB" id="A0A4Z2D3I3"/>
<evidence type="ECO:0000313" key="2">
    <source>
        <dbReference type="Proteomes" id="UP000311919"/>
    </source>
</evidence>
<evidence type="ECO:0000313" key="1">
    <source>
        <dbReference type="EMBL" id="TNN10720.1"/>
    </source>
</evidence>
<protein>
    <submittedName>
        <fullName evidence="1">Uncharacterized protein</fullName>
    </submittedName>
</protein>
<organism evidence="1 2">
    <name type="scientific">Schistosoma japonicum</name>
    <name type="common">Blood fluke</name>
    <dbReference type="NCBI Taxonomy" id="6182"/>
    <lineage>
        <taxon>Eukaryota</taxon>
        <taxon>Metazoa</taxon>
        <taxon>Spiralia</taxon>
        <taxon>Lophotrochozoa</taxon>
        <taxon>Platyhelminthes</taxon>
        <taxon>Trematoda</taxon>
        <taxon>Digenea</taxon>
        <taxon>Strigeidida</taxon>
        <taxon>Schistosomatoidea</taxon>
        <taxon>Schistosomatidae</taxon>
        <taxon>Schistosoma</taxon>
    </lineage>
</organism>
<name>A0A4Z2D3I3_SCHJA</name>
<reference evidence="1 2" key="1">
    <citation type="submission" date="2019-03" db="EMBL/GenBank/DDBJ databases">
        <title>An improved genome assembly of the fluke Schistosoma japonicum.</title>
        <authorList>
            <person name="Hu W."/>
            <person name="Luo F."/>
            <person name="Yin M."/>
            <person name="Mo X."/>
            <person name="Sun C."/>
            <person name="Wu Q."/>
            <person name="Zhu B."/>
            <person name="Xiang M."/>
            <person name="Wang J."/>
            <person name="Wang Y."/>
            <person name="Zhang T."/>
            <person name="Xu B."/>
            <person name="Zheng H."/>
            <person name="Feng Z."/>
        </authorList>
    </citation>
    <scope>NUCLEOTIDE SEQUENCE [LARGE SCALE GENOMIC DNA]</scope>
    <source>
        <strain evidence="1">HuSjv2</strain>
        <tissue evidence="1">Worms</tissue>
    </source>
</reference>
<proteinExistence type="predicted"/>
<accession>A0A4Z2D3I3</accession>
<dbReference type="STRING" id="6182.A0A4Z2D3I3"/>
<sequence>MEKGLLEADLVICLTPENLDELNSRNGYGNERYEKDDFQKRVLENYVRLSKEVELDNSEWQNNDETGDSVGLWHFIQATNKTVEEVHKCIMVLVKSKLESISGPEIHDCTKKKRLISFPLIFAQSST</sequence>
<dbReference type="EMBL" id="SKCS01000341">
    <property type="protein sequence ID" value="TNN10720.1"/>
    <property type="molecule type" value="Genomic_DNA"/>
</dbReference>
<keyword evidence="2" id="KW-1185">Reference proteome</keyword>
<dbReference type="Proteomes" id="UP000311919">
    <property type="component" value="Unassembled WGS sequence"/>
</dbReference>
<comment type="caution">
    <text evidence="1">The sequence shown here is derived from an EMBL/GenBank/DDBJ whole genome shotgun (WGS) entry which is preliminary data.</text>
</comment>
<dbReference type="Gene3D" id="3.40.50.300">
    <property type="entry name" value="P-loop containing nucleotide triphosphate hydrolases"/>
    <property type="match status" value="1"/>
</dbReference>
<gene>
    <name evidence="1" type="ORF">EWB00_005131</name>
</gene>